<evidence type="ECO:0000313" key="7">
    <source>
        <dbReference type="Proteomes" id="UP000323917"/>
    </source>
</evidence>
<dbReference type="SMART" id="SM00704">
    <property type="entry name" value="ZnF_CDGSH"/>
    <property type="match status" value="1"/>
</dbReference>
<reference evidence="6 7" key="1">
    <citation type="submission" date="2019-08" db="EMBL/GenBank/DDBJ databases">
        <title>Deep-cultivation of Planctomycetes and their phenomic and genomic characterization uncovers novel biology.</title>
        <authorList>
            <person name="Wiegand S."/>
            <person name="Jogler M."/>
            <person name="Boedeker C."/>
            <person name="Pinto D."/>
            <person name="Vollmers J."/>
            <person name="Rivas-Marin E."/>
            <person name="Kohn T."/>
            <person name="Peeters S.H."/>
            <person name="Heuer A."/>
            <person name="Rast P."/>
            <person name="Oberbeckmann S."/>
            <person name="Bunk B."/>
            <person name="Jeske O."/>
            <person name="Meyerdierks A."/>
            <person name="Storesund J.E."/>
            <person name="Kallscheuer N."/>
            <person name="Luecker S."/>
            <person name="Lage O.M."/>
            <person name="Pohl T."/>
            <person name="Merkel B.J."/>
            <person name="Hornburger P."/>
            <person name="Mueller R.-W."/>
            <person name="Bruemmer F."/>
            <person name="Labrenz M."/>
            <person name="Spormann A.M."/>
            <person name="Op den Camp H."/>
            <person name="Overmann J."/>
            <person name="Amann R."/>
            <person name="Jetten M.S.M."/>
            <person name="Mascher T."/>
            <person name="Medema M.H."/>
            <person name="Devos D.P."/>
            <person name="Kaster A.-K."/>
            <person name="Ovreas L."/>
            <person name="Rohde M."/>
            <person name="Galperin M.Y."/>
            <person name="Jogler C."/>
        </authorList>
    </citation>
    <scope>NUCLEOTIDE SEQUENCE [LARGE SCALE GENOMIC DNA]</scope>
    <source>
        <strain evidence="6 7">Pr1d</strain>
    </source>
</reference>
<dbReference type="RefSeq" id="WP_148075933.1">
    <property type="nucleotide sequence ID" value="NZ_CP042913.1"/>
</dbReference>
<keyword evidence="7" id="KW-1185">Reference proteome</keyword>
<keyword evidence="2" id="KW-0479">Metal-binding</keyword>
<evidence type="ECO:0000256" key="2">
    <source>
        <dbReference type="ARBA" id="ARBA00022723"/>
    </source>
</evidence>
<sequence length="71" mass="7922">MSEVKIRMRPNGPFVVEGPFQLFDSQGQAFTLNPEKPAIALCRCGHSENKPFCDGAHKNCDFQSDERPPTV</sequence>
<dbReference type="InterPro" id="IPR018967">
    <property type="entry name" value="FeS-contain_CDGSH-typ"/>
</dbReference>
<dbReference type="AlphaFoldDB" id="A0A5B9QFF6"/>
<evidence type="ECO:0000313" key="6">
    <source>
        <dbReference type="EMBL" id="QEG37748.1"/>
    </source>
</evidence>
<evidence type="ECO:0000256" key="3">
    <source>
        <dbReference type="ARBA" id="ARBA00023004"/>
    </source>
</evidence>
<accession>A0A5B9QFF6</accession>
<dbReference type="EMBL" id="CP042913">
    <property type="protein sequence ID" value="QEG37748.1"/>
    <property type="molecule type" value="Genomic_DNA"/>
</dbReference>
<dbReference type="Gene3D" id="3.40.5.90">
    <property type="entry name" value="CDGSH iron-sulfur domain, mitoNEET-type"/>
    <property type="match status" value="1"/>
</dbReference>
<evidence type="ECO:0000256" key="1">
    <source>
        <dbReference type="ARBA" id="ARBA00022714"/>
    </source>
</evidence>
<protein>
    <submittedName>
        <fullName evidence="6">Iron-binding zinc finger CDGSH type</fullName>
    </submittedName>
</protein>
<name>A0A5B9QFF6_9BACT</name>
<organism evidence="6 7">
    <name type="scientific">Bythopirellula goksoeyrii</name>
    <dbReference type="NCBI Taxonomy" id="1400387"/>
    <lineage>
        <taxon>Bacteria</taxon>
        <taxon>Pseudomonadati</taxon>
        <taxon>Planctomycetota</taxon>
        <taxon>Planctomycetia</taxon>
        <taxon>Pirellulales</taxon>
        <taxon>Lacipirellulaceae</taxon>
        <taxon>Bythopirellula</taxon>
    </lineage>
</organism>
<dbReference type="GO" id="GO:0051537">
    <property type="term" value="F:2 iron, 2 sulfur cluster binding"/>
    <property type="evidence" value="ECO:0007669"/>
    <property type="project" value="UniProtKB-KW"/>
</dbReference>
<keyword evidence="1" id="KW-0001">2Fe-2S</keyword>
<keyword evidence="4" id="KW-0411">Iron-sulfur</keyword>
<feature type="domain" description="Iron-binding zinc finger CDGSH type" evidence="5">
    <location>
        <begin position="27"/>
        <end position="63"/>
    </location>
</feature>
<dbReference type="Pfam" id="PF09360">
    <property type="entry name" value="zf-CDGSH"/>
    <property type="match status" value="1"/>
</dbReference>
<dbReference type="OrthoDB" id="9795032at2"/>
<dbReference type="InterPro" id="IPR042216">
    <property type="entry name" value="MitoNEET_CISD"/>
</dbReference>
<keyword evidence="3" id="KW-0408">Iron</keyword>
<dbReference type="Proteomes" id="UP000323917">
    <property type="component" value="Chromosome"/>
</dbReference>
<evidence type="ECO:0000256" key="4">
    <source>
        <dbReference type="ARBA" id="ARBA00023014"/>
    </source>
</evidence>
<dbReference type="GO" id="GO:0046872">
    <property type="term" value="F:metal ion binding"/>
    <property type="evidence" value="ECO:0007669"/>
    <property type="project" value="UniProtKB-KW"/>
</dbReference>
<evidence type="ECO:0000259" key="5">
    <source>
        <dbReference type="SMART" id="SM00704"/>
    </source>
</evidence>
<proteinExistence type="predicted"/>
<gene>
    <name evidence="6" type="ORF">Pr1d_50950</name>
</gene>
<dbReference type="GO" id="GO:0005737">
    <property type="term" value="C:cytoplasm"/>
    <property type="evidence" value="ECO:0007669"/>
    <property type="project" value="UniProtKB-ARBA"/>
</dbReference>
<dbReference type="KEGG" id="bgok:Pr1d_50950"/>